<dbReference type="AlphaFoldDB" id="X6M2M0"/>
<comment type="caution">
    <text evidence="1">The sequence shown here is derived from an EMBL/GenBank/DDBJ whole genome shotgun (WGS) entry which is preliminary data.</text>
</comment>
<evidence type="ECO:0000313" key="2">
    <source>
        <dbReference type="Proteomes" id="UP000023152"/>
    </source>
</evidence>
<protein>
    <submittedName>
        <fullName evidence="1">Uncharacterized protein</fullName>
    </submittedName>
</protein>
<name>X6M2M0_RETFI</name>
<dbReference type="Proteomes" id="UP000023152">
    <property type="component" value="Unassembled WGS sequence"/>
</dbReference>
<reference evidence="1 2" key="1">
    <citation type="journal article" date="2013" name="Curr. Biol.">
        <title>The Genome of the Foraminiferan Reticulomyxa filosa.</title>
        <authorList>
            <person name="Glockner G."/>
            <person name="Hulsmann N."/>
            <person name="Schleicher M."/>
            <person name="Noegel A.A."/>
            <person name="Eichinger L."/>
            <person name="Gallinger C."/>
            <person name="Pawlowski J."/>
            <person name="Sierra R."/>
            <person name="Euteneuer U."/>
            <person name="Pillet L."/>
            <person name="Moustafa A."/>
            <person name="Platzer M."/>
            <person name="Groth M."/>
            <person name="Szafranski K."/>
            <person name="Schliwa M."/>
        </authorList>
    </citation>
    <scope>NUCLEOTIDE SEQUENCE [LARGE SCALE GENOMIC DNA]</scope>
</reference>
<gene>
    <name evidence="1" type="ORF">RFI_29560</name>
</gene>
<accession>X6M2M0</accession>
<proteinExistence type="predicted"/>
<keyword evidence="2" id="KW-1185">Reference proteome</keyword>
<sequence length="170" mass="19932">MHIFVHEYCFLTCARKKRLCINTDFSKITINTKGPKGEKQERRESFFFVLEDVYELEFFCFLWKKNILELPKYIEIYFRFLNSFSVDKFVCDNNLKTTNCLDSQISQFHHEEKNEALLYCLKKKISIRGMSYSNASSLIDTIGHFFSIKVKANNGLSLFKCLGADKGKSL</sequence>
<evidence type="ECO:0000313" key="1">
    <source>
        <dbReference type="EMBL" id="ETO07831.1"/>
    </source>
</evidence>
<organism evidence="1 2">
    <name type="scientific">Reticulomyxa filosa</name>
    <dbReference type="NCBI Taxonomy" id="46433"/>
    <lineage>
        <taxon>Eukaryota</taxon>
        <taxon>Sar</taxon>
        <taxon>Rhizaria</taxon>
        <taxon>Retaria</taxon>
        <taxon>Foraminifera</taxon>
        <taxon>Monothalamids</taxon>
        <taxon>Reticulomyxidae</taxon>
        <taxon>Reticulomyxa</taxon>
    </lineage>
</organism>
<dbReference type="EMBL" id="ASPP01025670">
    <property type="protein sequence ID" value="ETO07831.1"/>
    <property type="molecule type" value="Genomic_DNA"/>
</dbReference>